<comment type="caution">
    <text evidence="1">The sequence shown here is derived from an EMBL/GenBank/DDBJ whole genome shotgun (WGS) entry which is preliminary data.</text>
</comment>
<dbReference type="AlphaFoldDB" id="A0A1Z5IZD5"/>
<dbReference type="RefSeq" id="WP_180949807.1">
    <property type="nucleotide sequence ID" value="NZ_BCMI01000032.1"/>
</dbReference>
<protein>
    <submittedName>
        <fullName evidence="1">Hypohetical protein</fullName>
    </submittedName>
</protein>
<name>A0A1Z5IZD5_9LACO</name>
<dbReference type="Pfam" id="PF13455">
    <property type="entry name" value="MUG113"/>
    <property type="match status" value="1"/>
</dbReference>
<sequence>MTKYYATNDKFLVWAEDGILSDTNGHIISVDEVKELIESQQRFLSEHTQSEIDEYNQGVDDRLYQRMDEEAARPWKKKVDKGYVYFIQADGKYFKIGSTINLKSRFKGMQTASPNNLVLRAYFETNDCRSDEDITHEMFKDKLNRGEWYDISLPEICDWSSEHHLDLISGGDLIDQCNSIESLPYK</sequence>
<evidence type="ECO:0000313" key="1">
    <source>
        <dbReference type="EMBL" id="GAX07029.1"/>
    </source>
</evidence>
<reference evidence="1 2" key="1">
    <citation type="submission" date="2015-11" db="EMBL/GenBank/DDBJ databases">
        <title>Draft genome sequences of new species of the genus Lactobacillus isolated from orchardgrass silage.</title>
        <authorList>
            <person name="Tohno M."/>
            <person name="Tanizawa Y."/>
            <person name="Arita M."/>
        </authorList>
    </citation>
    <scope>NUCLEOTIDE SEQUENCE [LARGE SCALE GENOMIC DNA]</scope>
    <source>
        <strain evidence="1 2">IWT25</strain>
    </source>
</reference>
<dbReference type="EMBL" id="BCMI01000032">
    <property type="protein sequence ID" value="GAX07029.1"/>
    <property type="molecule type" value="Genomic_DNA"/>
</dbReference>
<gene>
    <name evidence="1" type="ORF">IWT25_02377</name>
</gene>
<organism evidence="1 2">
    <name type="scientific">Secundilactobacillus pentosiphilus</name>
    <dbReference type="NCBI Taxonomy" id="1714682"/>
    <lineage>
        <taxon>Bacteria</taxon>
        <taxon>Bacillati</taxon>
        <taxon>Bacillota</taxon>
        <taxon>Bacilli</taxon>
        <taxon>Lactobacillales</taxon>
        <taxon>Lactobacillaceae</taxon>
        <taxon>Secundilactobacillus</taxon>
    </lineage>
</organism>
<accession>A0A1Z5IZD5</accession>
<proteinExistence type="predicted"/>
<dbReference type="Proteomes" id="UP000198414">
    <property type="component" value="Unassembled WGS sequence"/>
</dbReference>
<evidence type="ECO:0000313" key="2">
    <source>
        <dbReference type="Proteomes" id="UP000198414"/>
    </source>
</evidence>